<evidence type="ECO:0000256" key="5">
    <source>
        <dbReference type="ARBA" id="ARBA00023030"/>
    </source>
</evidence>
<comment type="similarity">
    <text evidence="2 8">Belongs to the TGF-beta family.</text>
</comment>
<evidence type="ECO:0000313" key="11">
    <source>
        <dbReference type="Proteomes" id="UP000324632"/>
    </source>
</evidence>
<dbReference type="InterPro" id="IPR001111">
    <property type="entry name" value="TGF-b_propeptide"/>
</dbReference>
<dbReference type="SMART" id="SM00204">
    <property type="entry name" value="TGFB"/>
    <property type="match status" value="2"/>
</dbReference>
<dbReference type="Pfam" id="PF00019">
    <property type="entry name" value="TGF_beta"/>
    <property type="match status" value="2"/>
</dbReference>
<dbReference type="InterPro" id="IPR015615">
    <property type="entry name" value="TGF-beta-rel"/>
</dbReference>
<dbReference type="GO" id="GO:0008083">
    <property type="term" value="F:growth factor activity"/>
    <property type="evidence" value="ECO:0007669"/>
    <property type="project" value="UniProtKB-KW"/>
</dbReference>
<dbReference type="PANTHER" id="PTHR11848:SF277">
    <property type="entry name" value="TGF-BETA FAMILY PROFILE DOMAIN-CONTAINING PROTEIN"/>
    <property type="match status" value="1"/>
</dbReference>
<proteinExistence type="inferred from homology"/>
<comment type="caution">
    <text evidence="10">The sequence shown here is derived from an EMBL/GenBank/DDBJ whole genome shotgun (WGS) entry which is preliminary data.</text>
</comment>
<evidence type="ECO:0000313" key="10">
    <source>
        <dbReference type="EMBL" id="KAA0725403.1"/>
    </source>
</evidence>
<keyword evidence="11" id="KW-1185">Reference proteome</keyword>
<dbReference type="EMBL" id="SOYY01000001">
    <property type="protein sequence ID" value="KAA0725403.1"/>
    <property type="molecule type" value="Genomic_DNA"/>
</dbReference>
<dbReference type="Pfam" id="PF00688">
    <property type="entry name" value="TGFb_propeptide"/>
    <property type="match status" value="1"/>
</dbReference>
<evidence type="ECO:0000256" key="4">
    <source>
        <dbReference type="ARBA" id="ARBA00022729"/>
    </source>
</evidence>
<dbReference type="GO" id="GO:0035239">
    <property type="term" value="P:tube morphogenesis"/>
    <property type="evidence" value="ECO:0007669"/>
    <property type="project" value="UniProtKB-ARBA"/>
</dbReference>
<dbReference type="PANTHER" id="PTHR11848">
    <property type="entry name" value="TGF-BETA FAMILY"/>
    <property type="match status" value="1"/>
</dbReference>
<keyword evidence="4" id="KW-0732">Signal</keyword>
<keyword evidence="6" id="KW-1015">Disulfide bond</keyword>
<dbReference type="PROSITE" id="PS00250">
    <property type="entry name" value="TGF_BETA_1"/>
    <property type="match status" value="2"/>
</dbReference>
<dbReference type="InterPro" id="IPR001839">
    <property type="entry name" value="TGF-b_C"/>
</dbReference>
<comment type="subcellular location">
    <subcellularLocation>
        <location evidence="1">Secreted</location>
    </subcellularLocation>
</comment>
<evidence type="ECO:0000256" key="3">
    <source>
        <dbReference type="ARBA" id="ARBA00022525"/>
    </source>
</evidence>
<accession>A0A5A9PU20</accession>
<feature type="domain" description="TGF-beta family profile" evidence="9">
    <location>
        <begin position="322"/>
        <end position="436"/>
    </location>
</feature>
<keyword evidence="7" id="KW-0325">Glycoprotein</keyword>
<evidence type="ECO:0000256" key="1">
    <source>
        <dbReference type="ARBA" id="ARBA00004613"/>
    </source>
</evidence>
<evidence type="ECO:0000256" key="2">
    <source>
        <dbReference type="ARBA" id="ARBA00006656"/>
    </source>
</evidence>
<keyword evidence="3" id="KW-0964">Secreted</keyword>
<dbReference type="GO" id="GO:0072359">
    <property type="term" value="P:circulatory system development"/>
    <property type="evidence" value="ECO:0007669"/>
    <property type="project" value="UniProtKB-ARBA"/>
</dbReference>
<keyword evidence="5 8" id="KW-0339">Growth factor</keyword>
<protein>
    <submittedName>
        <fullName evidence="10">Bone morphogenetic protein 3</fullName>
    </submittedName>
</protein>
<reference evidence="10 11" key="1">
    <citation type="journal article" date="2019" name="Mol. Ecol. Resour.">
        <title>Chromosome-level genome assembly of Triplophysa tibetana, a fish adapted to the harsh high-altitude environment of the Tibetan Plateau.</title>
        <authorList>
            <person name="Yang X."/>
            <person name="Liu H."/>
            <person name="Ma Z."/>
            <person name="Zou Y."/>
            <person name="Zou M."/>
            <person name="Mao Y."/>
            <person name="Li X."/>
            <person name="Wang H."/>
            <person name="Chen T."/>
            <person name="Wang W."/>
            <person name="Yang R."/>
        </authorList>
    </citation>
    <scope>NUCLEOTIDE SEQUENCE [LARGE SCALE GENOMIC DNA]</scope>
    <source>
        <strain evidence="10">TTIB1903HZAU</strain>
        <tissue evidence="10">Muscle</tissue>
    </source>
</reference>
<dbReference type="InterPro" id="IPR029034">
    <property type="entry name" value="Cystine-knot_cytokine"/>
</dbReference>
<dbReference type="Gene3D" id="2.60.120.970">
    <property type="match status" value="1"/>
</dbReference>
<dbReference type="AlphaFoldDB" id="A0A5A9PU20"/>
<dbReference type="CDD" id="cd13765">
    <property type="entry name" value="TGF_beta_ADMP"/>
    <property type="match status" value="1"/>
</dbReference>
<sequence length="436" mass="50225">MQVDGQSDEKNSNLVIYSDDRRDNFRNPLFHKARRRRSARSFTTACQRKNLYVDFTKIGWSGWIISPKGYNAYTCAGSCPFPLGESLRATNHATVRSIMNALKLTQEAADLNPQKVTDVKERSWNEIFQLKDLKGNVASYRKAPHQFMMDLYDAVAESNGTLKNTNVVEGNIVRSFEGQSSGSYHFFNLTSFRPDERMIKAEFRWFRNTRPFMGRHHFYKVDFYEVLDSRSKPWRRILLKSRLLPVYTNGWKIFNITQMVTKWILNSGTNNCILIVTSLPSGNWFESSMQVDGKSDEKNSYLVIYSDDRRDNFRNPLFHKARRRRSARSFTTACQRKNLYVDFTKIGWSGWIISPKGYNAYTCAGSCPFPLGESLRATNHATVRSIMNALKLTQEAGKPCCVPDVLYPISLLYFDDEENVVLKQYDDMVAGSCGCH</sequence>
<evidence type="ECO:0000256" key="8">
    <source>
        <dbReference type="RuleBase" id="RU000354"/>
    </source>
</evidence>
<feature type="domain" description="TGF-beta family profile" evidence="9">
    <location>
        <begin position="34"/>
        <end position="162"/>
    </location>
</feature>
<dbReference type="SUPFAM" id="SSF57501">
    <property type="entry name" value="Cystine-knot cytokines"/>
    <property type="match status" value="2"/>
</dbReference>
<name>A0A5A9PU20_9TELE</name>
<dbReference type="FunFam" id="2.10.90.10:FF:000001">
    <property type="entry name" value="Bone morphogenetic protein 4"/>
    <property type="match status" value="1"/>
</dbReference>
<dbReference type="GO" id="GO:0005615">
    <property type="term" value="C:extracellular space"/>
    <property type="evidence" value="ECO:0007669"/>
    <property type="project" value="TreeGrafter"/>
</dbReference>
<evidence type="ECO:0000256" key="7">
    <source>
        <dbReference type="ARBA" id="ARBA00023180"/>
    </source>
</evidence>
<dbReference type="InterPro" id="IPR017948">
    <property type="entry name" value="TGFb_CS"/>
</dbReference>
<evidence type="ECO:0000256" key="6">
    <source>
        <dbReference type="ARBA" id="ARBA00023157"/>
    </source>
</evidence>
<dbReference type="GO" id="GO:0005125">
    <property type="term" value="F:cytokine activity"/>
    <property type="evidence" value="ECO:0007669"/>
    <property type="project" value="TreeGrafter"/>
</dbReference>
<dbReference type="Proteomes" id="UP000324632">
    <property type="component" value="Chromosome 1"/>
</dbReference>
<dbReference type="Gene3D" id="2.10.90.10">
    <property type="entry name" value="Cystine-knot cytokines"/>
    <property type="match status" value="2"/>
</dbReference>
<gene>
    <name evidence="10" type="ORF">E1301_Tti019003</name>
</gene>
<dbReference type="PROSITE" id="PS51362">
    <property type="entry name" value="TGF_BETA_2"/>
    <property type="match status" value="2"/>
</dbReference>
<organism evidence="10 11">
    <name type="scientific">Triplophysa tibetana</name>
    <dbReference type="NCBI Taxonomy" id="1572043"/>
    <lineage>
        <taxon>Eukaryota</taxon>
        <taxon>Metazoa</taxon>
        <taxon>Chordata</taxon>
        <taxon>Craniata</taxon>
        <taxon>Vertebrata</taxon>
        <taxon>Euteleostomi</taxon>
        <taxon>Actinopterygii</taxon>
        <taxon>Neopterygii</taxon>
        <taxon>Teleostei</taxon>
        <taxon>Ostariophysi</taxon>
        <taxon>Cypriniformes</taxon>
        <taxon>Nemacheilidae</taxon>
        <taxon>Triplophysa</taxon>
    </lineage>
</organism>
<evidence type="ECO:0000259" key="9">
    <source>
        <dbReference type="PROSITE" id="PS51362"/>
    </source>
</evidence>